<feature type="compositionally biased region" description="Basic and acidic residues" evidence="1">
    <location>
        <begin position="53"/>
        <end position="85"/>
    </location>
</feature>
<dbReference type="EMBL" id="QGKW02002228">
    <property type="protein sequence ID" value="KAF2535535.1"/>
    <property type="molecule type" value="Genomic_DNA"/>
</dbReference>
<gene>
    <name evidence="2" type="ORF">F2Q68_00022130</name>
</gene>
<evidence type="ECO:0000313" key="3">
    <source>
        <dbReference type="Proteomes" id="UP000712281"/>
    </source>
</evidence>
<dbReference type="AlphaFoldDB" id="A0A8S9FNU9"/>
<reference evidence="2" key="1">
    <citation type="submission" date="2019-12" db="EMBL/GenBank/DDBJ databases">
        <title>Genome sequencing and annotation of Brassica cretica.</title>
        <authorList>
            <person name="Studholme D.J."/>
            <person name="Sarris P.F."/>
        </authorList>
    </citation>
    <scope>NUCLEOTIDE SEQUENCE</scope>
    <source>
        <strain evidence="2">PFS-001/15</strain>
        <tissue evidence="2">Leaf</tissue>
    </source>
</reference>
<accession>A0A8S9FNU9</accession>
<name>A0A8S9FNU9_BRACR</name>
<protein>
    <submittedName>
        <fullName evidence="2">Uncharacterized protein</fullName>
    </submittedName>
</protein>
<dbReference type="Proteomes" id="UP000712281">
    <property type="component" value="Unassembled WGS sequence"/>
</dbReference>
<organism evidence="2 3">
    <name type="scientific">Brassica cretica</name>
    <name type="common">Mustard</name>
    <dbReference type="NCBI Taxonomy" id="69181"/>
    <lineage>
        <taxon>Eukaryota</taxon>
        <taxon>Viridiplantae</taxon>
        <taxon>Streptophyta</taxon>
        <taxon>Embryophyta</taxon>
        <taxon>Tracheophyta</taxon>
        <taxon>Spermatophyta</taxon>
        <taxon>Magnoliopsida</taxon>
        <taxon>eudicotyledons</taxon>
        <taxon>Gunneridae</taxon>
        <taxon>Pentapetalae</taxon>
        <taxon>rosids</taxon>
        <taxon>malvids</taxon>
        <taxon>Brassicales</taxon>
        <taxon>Brassicaceae</taxon>
        <taxon>Brassiceae</taxon>
        <taxon>Brassica</taxon>
    </lineage>
</organism>
<evidence type="ECO:0000313" key="2">
    <source>
        <dbReference type="EMBL" id="KAF2535535.1"/>
    </source>
</evidence>
<sequence length="139" mass="16126">MLLSPANHLFDEAPSHDSITLNLSFSPYLQKPKLCDRLRSKRIAIRRCRQKNRARETELGDRIEQRPRRAETETHPRRRDPDRNPRRTQIVSEVFQFPRFAQRIRPLDGVVLHLDPRFGQSQSLLASVVSPADASPPRA</sequence>
<feature type="region of interest" description="Disordered" evidence="1">
    <location>
        <begin position="51"/>
        <end position="89"/>
    </location>
</feature>
<comment type="caution">
    <text evidence="2">The sequence shown here is derived from an EMBL/GenBank/DDBJ whole genome shotgun (WGS) entry which is preliminary data.</text>
</comment>
<proteinExistence type="predicted"/>
<evidence type="ECO:0000256" key="1">
    <source>
        <dbReference type="SAM" id="MobiDB-lite"/>
    </source>
</evidence>